<comment type="caution">
    <text evidence="7">The sequence shown here is derived from an EMBL/GenBank/DDBJ whole genome shotgun (WGS) entry which is preliminary data.</text>
</comment>
<dbReference type="PANTHER" id="PTHR47178">
    <property type="entry name" value="MONOOXYGENASE, FAD-BINDING"/>
    <property type="match status" value="1"/>
</dbReference>
<comment type="cofactor">
    <cofactor evidence="1">
        <name>FAD</name>
        <dbReference type="ChEBI" id="CHEBI:57692"/>
    </cofactor>
</comment>
<evidence type="ECO:0000256" key="5">
    <source>
        <dbReference type="ARBA" id="ARBA00023033"/>
    </source>
</evidence>
<feature type="domain" description="FAD-binding" evidence="6">
    <location>
        <begin position="121"/>
        <end position="365"/>
    </location>
</feature>
<dbReference type="InterPro" id="IPR002938">
    <property type="entry name" value="FAD-bd"/>
</dbReference>
<evidence type="ECO:0000256" key="3">
    <source>
        <dbReference type="ARBA" id="ARBA00022827"/>
    </source>
</evidence>
<dbReference type="GeneID" id="70252704"/>
<dbReference type="RefSeq" id="XP_046067743.1">
    <property type="nucleotide sequence ID" value="XM_046222417.1"/>
</dbReference>
<organism evidence="7 8">
    <name type="scientific">Talaromyces proteolyticus</name>
    <dbReference type="NCBI Taxonomy" id="1131652"/>
    <lineage>
        <taxon>Eukaryota</taxon>
        <taxon>Fungi</taxon>
        <taxon>Dikarya</taxon>
        <taxon>Ascomycota</taxon>
        <taxon>Pezizomycotina</taxon>
        <taxon>Eurotiomycetes</taxon>
        <taxon>Eurotiomycetidae</taxon>
        <taxon>Eurotiales</taxon>
        <taxon>Trichocomaceae</taxon>
        <taxon>Talaromyces</taxon>
        <taxon>Talaromyces sect. Bacilispori</taxon>
    </lineage>
</organism>
<evidence type="ECO:0000256" key="1">
    <source>
        <dbReference type="ARBA" id="ARBA00001974"/>
    </source>
</evidence>
<protein>
    <submittedName>
        <fullName evidence="7">Monooxygenase</fullName>
    </submittedName>
</protein>
<evidence type="ECO:0000256" key="2">
    <source>
        <dbReference type="ARBA" id="ARBA00022630"/>
    </source>
</evidence>
<keyword evidence="4" id="KW-0560">Oxidoreductase</keyword>
<accession>A0AAD4KL33</accession>
<dbReference type="EMBL" id="JAJTJA010000012">
    <property type="protein sequence ID" value="KAH8691651.1"/>
    <property type="molecule type" value="Genomic_DNA"/>
</dbReference>
<dbReference type="PRINTS" id="PR00420">
    <property type="entry name" value="RNGMNOXGNASE"/>
</dbReference>
<keyword evidence="5 7" id="KW-0503">Monooxygenase</keyword>
<keyword evidence="2" id="KW-0285">Flavoprotein</keyword>
<evidence type="ECO:0000313" key="7">
    <source>
        <dbReference type="EMBL" id="KAH8691651.1"/>
    </source>
</evidence>
<reference evidence="7" key="1">
    <citation type="submission" date="2021-12" db="EMBL/GenBank/DDBJ databases">
        <title>Convergent genome expansion in fungi linked to evolution of root-endophyte symbiosis.</title>
        <authorList>
            <consortium name="DOE Joint Genome Institute"/>
            <person name="Ke Y.-H."/>
            <person name="Bonito G."/>
            <person name="Liao H.-L."/>
            <person name="Looney B."/>
            <person name="Rojas-Flechas A."/>
            <person name="Nash J."/>
            <person name="Hameed K."/>
            <person name="Schadt C."/>
            <person name="Martin F."/>
            <person name="Crous P.W."/>
            <person name="Miettinen O."/>
            <person name="Magnuson J.K."/>
            <person name="Labbe J."/>
            <person name="Jacobson D."/>
            <person name="Doktycz M.J."/>
            <person name="Veneault-Fourrey C."/>
            <person name="Kuo A."/>
            <person name="Mondo S."/>
            <person name="Calhoun S."/>
            <person name="Riley R."/>
            <person name="Ohm R."/>
            <person name="LaButti K."/>
            <person name="Andreopoulos B."/>
            <person name="Pangilinan J."/>
            <person name="Nolan M."/>
            <person name="Tritt A."/>
            <person name="Clum A."/>
            <person name="Lipzen A."/>
            <person name="Daum C."/>
            <person name="Barry K."/>
            <person name="Grigoriev I.V."/>
            <person name="Vilgalys R."/>
        </authorList>
    </citation>
    <scope>NUCLEOTIDE SEQUENCE</scope>
    <source>
        <strain evidence="7">PMI_201</strain>
    </source>
</reference>
<proteinExistence type="predicted"/>
<dbReference type="Gene3D" id="3.50.50.60">
    <property type="entry name" value="FAD/NAD(P)-binding domain"/>
    <property type="match status" value="1"/>
</dbReference>
<dbReference type="Pfam" id="PF01494">
    <property type="entry name" value="FAD_binding_3"/>
    <property type="match status" value="1"/>
</dbReference>
<evidence type="ECO:0000259" key="6">
    <source>
        <dbReference type="Pfam" id="PF01494"/>
    </source>
</evidence>
<dbReference type="GO" id="GO:0004497">
    <property type="term" value="F:monooxygenase activity"/>
    <property type="evidence" value="ECO:0007669"/>
    <property type="project" value="UniProtKB-KW"/>
</dbReference>
<name>A0AAD4KL33_9EURO</name>
<dbReference type="InterPro" id="IPR036188">
    <property type="entry name" value="FAD/NAD-bd_sf"/>
</dbReference>
<dbReference type="SUPFAM" id="SSF51905">
    <property type="entry name" value="FAD/NAD(P)-binding domain"/>
    <property type="match status" value="1"/>
</dbReference>
<evidence type="ECO:0000313" key="8">
    <source>
        <dbReference type="Proteomes" id="UP001201262"/>
    </source>
</evidence>
<dbReference type="GO" id="GO:0071949">
    <property type="term" value="F:FAD binding"/>
    <property type="evidence" value="ECO:0007669"/>
    <property type="project" value="InterPro"/>
</dbReference>
<keyword evidence="3" id="KW-0274">FAD</keyword>
<dbReference type="Proteomes" id="UP001201262">
    <property type="component" value="Unassembled WGS sequence"/>
</dbReference>
<dbReference type="AlphaFoldDB" id="A0AAD4KL33"/>
<evidence type="ECO:0000256" key="4">
    <source>
        <dbReference type="ARBA" id="ARBA00023002"/>
    </source>
</evidence>
<gene>
    <name evidence="7" type="ORF">BGW36DRAFT_55451</name>
</gene>
<dbReference type="PANTHER" id="PTHR47178:SF2">
    <property type="entry name" value="FAD-BINDING DOMAIN-CONTAINING PROTEIN"/>
    <property type="match status" value="1"/>
</dbReference>
<keyword evidence="8" id="KW-1185">Reference proteome</keyword>
<sequence>MIQQPMRVIVVGAGLAGLAIAHGLKKNNIPYVIVDRETAPRDRNWAITLGWALPLLQKLLPDNLYDSIQQCQPDPNLDAKLAGQTGLLVRDGATGEAKTVSRFPSIRRLNIQKTKRHFSEGLDIRYGKRLVDIALAPGNDAGVTAYFDDGTSETGTTIVGADGGASHVRRWLLGDLALPEALPCDFMNFSFTLPADIALRLDKEMNPTVDVGAHPSNMYLGVFLLDKPDIERPETWVFYILSTWSLSDAGIHHPGSRLSELRSRMRDWFDLFKVVVDNVPDDVEIKPDQLRIWKTRPWDNHRGRITLAGDAAHSMTFHRGQGGNLAIKDADELVKNIITVQRDKVPLQDAIDTYDKGALLRGEEVEISRQCSMAFLDYDNFENSPVFKMGVNPAVKF</sequence>